<dbReference type="PANTHER" id="PTHR42956">
    <property type="entry name" value="NITROGENASE IRON-MOLYBDENUM COFACTOR BIOSYNTHESIS PROTEIN NIFE"/>
    <property type="match status" value="1"/>
</dbReference>
<dbReference type="Pfam" id="PF00148">
    <property type="entry name" value="Oxidored_nitro"/>
    <property type="match status" value="1"/>
</dbReference>
<dbReference type="eggNOG" id="arCOG00591">
    <property type="taxonomic scope" value="Archaea"/>
</dbReference>
<reference evidence="2 3" key="1">
    <citation type="submission" date="2010-05" db="EMBL/GenBank/DDBJ databases">
        <title>Complete sequence of Methanococcus voltae A3.</title>
        <authorList>
            <consortium name="US DOE Joint Genome Institute"/>
            <person name="Lucas S."/>
            <person name="Copeland A."/>
            <person name="Lapidus A."/>
            <person name="Cheng J.-F."/>
            <person name="Bruce D."/>
            <person name="Goodwin L."/>
            <person name="Pitluck S."/>
            <person name="Lowry S."/>
            <person name="Clum A."/>
            <person name="Land M."/>
            <person name="Hauser L."/>
            <person name="Kyrpides N."/>
            <person name="Mikhailova N."/>
            <person name="Whitman W.B."/>
            <person name="Woyke T."/>
        </authorList>
    </citation>
    <scope>NUCLEOTIDE SEQUENCE [LARGE SCALE GENOMIC DNA]</scope>
    <source>
        <strain evidence="3">ATCC BAA-1334 / A3</strain>
    </source>
</reference>
<evidence type="ECO:0000313" key="3">
    <source>
        <dbReference type="Proteomes" id="UP000007722"/>
    </source>
</evidence>
<protein>
    <submittedName>
        <fullName evidence="2">Oxidoreductase/nitrogenase component 1</fullName>
    </submittedName>
</protein>
<dbReference type="GO" id="GO:0016491">
    <property type="term" value="F:oxidoreductase activity"/>
    <property type="evidence" value="ECO:0007669"/>
    <property type="project" value="InterPro"/>
</dbReference>
<name>D7DT79_METV3</name>
<gene>
    <name evidence="2" type="ordered locus">Mvol_0680</name>
</gene>
<evidence type="ECO:0000259" key="1">
    <source>
        <dbReference type="Pfam" id="PF00148"/>
    </source>
</evidence>
<accession>D7DT79</accession>
<dbReference type="Proteomes" id="UP000007722">
    <property type="component" value="Chromosome"/>
</dbReference>
<dbReference type="InterPro" id="IPR049939">
    <property type="entry name" value="NifE-like"/>
</dbReference>
<feature type="domain" description="Nitrogenase/oxidoreductase component 1" evidence="1">
    <location>
        <begin position="53"/>
        <end position="475"/>
    </location>
</feature>
<dbReference type="Gene3D" id="3.40.50.1980">
    <property type="entry name" value="Nitrogenase molybdenum iron protein domain"/>
    <property type="match status" value="2"/>
</dbReference>
<dbReference type="AlphaFoldDB" id="D7DT79"/>
<dbReference type="InParanoid" id="D7DT79"/>
<dbReference type="OrthoDB" id="72973at2157"/>
<dbReference type="KEGG" id="mvo:Mvol_0680"/>
<dbReference type="HOGENOM" id="CLU_547344_0_0_2"/>
<sequence>MCKTNLNDENVNSTTDTKNSVKQDILMYTLRDHLFNGIRQHSNWQYHKYGINCKLSGSLNTAVELENSKVIVHGCSHCAFNQRLSPRTMYDPAYDVECTNMTEKDVIYGGEEKLRAKIIEVYEKYHPKIITVLPSCVPGLIMDDITGVITTLNDEGILKDCKLVHVASEGFSHRAKNAFERVMKDYTKAWKNPKDVPNYEIRGCGKQEALYSFFKQLYGRDEEEKIETVAKIETAENFKTDADTNNTDSFKVVNIESIGLQGFVNKLEVENISKILKKASIDVNLIPTNLEHCNNASKADLNVVMGNIRWAERMKQEFGINYVKKWFYHYGIDGTEQFFNEIFENVGLSDEKLENAKKIVSDEKEKAVLKLKEYSEFLGKYDYAVYTSGFFTTPYILKIYLEDYGLPIKYVLLDTKSLKNLNISDETIDETVESIQKLFKEWNYDIKIILDPEIDELNDIAKNVDYILGDRHLPYIENIPIINLHLVSSFLYRSSFDLLTEFSKYMVRKIKIKQNSKYQIDNSKLIISKFEYDKVHYPLLDEEIPRNSMKIWREIWAIKSE</sequence>
<dbReference type="SUPFAM" id="SSF53807">
    <property type="entry name" value="Helical backbone' metal receptor"/>
    <property type="match status" value="1"/>
</dbReference>
<evidence type="ECO:0000313" key="2">
    <source>
        <dbReference type="EMBL" id="ADI36339.1"/>
    </source>
</evidence>
<dbReference type="EMBL" id="CP002057">
    <property type="protein sequence ID" value="ADI36339.1"/>
    <property type="molecule type" value="Genomic_DNA"/>
</dbReference>
<proteinExistence type="predicted"/>
<dbReference type="InterPro" id="IPR000510">
    <property type="entry name" value="Nase/OxRdtase_comp1"/>
</dbReference>
<organism evidence="2 3">
    <name type="scientific">Methanococcus voltae (strain ATCC BAA-1334 / A3)</name>
    <dbReference type="NCBI Taxonomy" id="456320"/>
    <lineage>
        <taxon>Archaea</taxon>
        <taxon>Methanobacteriati</taxon>
        <taxon>Methanobacteriota</taxon>
        <taxon>Methanomada group</taxon>
        <taxon>Methanococci</taxon>
        <taxon>Methanococcales</taxon>
        <taxon>Methanococcaceae</taxon>
        <taxon>Methanococcus</taxon>
    </lineage>
</organism>
<dbReference type="STRING" id="456320.Mvol_0680"/>
<keyword evidence="3" id="KW-1185">Reference proteome</keyword>
<dbReference type="PANTHER" id="PTHR42956:SF1">
    <property type="entry name" value="NITROGENASE IRON-MOLYBDENUM COFACTOR BIOSYNTHESIS PROTEIN NIFE"/>
    <property type="match status" value="1"/>
</dbReference>